<dbReference type="RefSeq" id="WP_221635247.1">
    <property type="nucleotide sequence ID" value="NZ_VFPO01000001.1"/>
</dbReference>
<dbReference type="Proteomes" id="UP000316706">
    <property type="component" value="Unassembled WGS sequence"/>
</dbReference>
<dbReference type="SUPFAM" id="SSF46785">
    <property type="entry name" value="Winged helix' DNA-binding domain"/>
    <property type="match status" value="2"/>
</dbReference>
<dbReference type="InterPro" id="IPR039422">
    <property type="entry name" value="MarR/SlyA-like"/>
</dbReference>
<organism evidence="5 6">
    <name type="scientific">Actinomadura hallensis</name>
    <dbReference type="NCBI Taxonomy" id="337895"/>
    <lineage>
        <taxon>Bacteria</taxon>
        <taxon>Bacillati</taxon>
        <taxon>Actinomycetota</taxon>
        <taxon>Actinomycetes</taxon>
        <taxon>Streptosporangiales</taxon>
        <taxon>Thermomonosporaceae</taxon>
        <taxon>Actinomadura</taxon>
    </lineage>
</organism>
<protein>
    <submittedName>
        <fullName evidence="5">DNA-binding MarR family transcriptional regulator</fullName>
    </submittedName>
</protein>
<gene>
    <name evidence="5" type="ORF">FHX41_1697</name>
</gene>
<name>A0A543IBW0_9ACTN</name>
<keyword evidence="2 5" id="KW-0238">DNA-binding</keyword>
<accession>A0A543IBW0</accession>
<keyword evidence="3" id="KW-0804">Transcription</keyword>
<reference evidence="5 6" key="1">
    <citation type="submission" date="2019-06" db="EMBL/GenBank/DDBJ databases">
        <title>Sequencing the genomes of 1000 actinobacteria strains.</title>
        <authorList>
            <person name="Klenk H.-P."/>
        </authorList>
    </citation>
    <scope>NUCLEOTIDE SEQUENCE [LARGE SCALE GENOMIC DNA]</scope>
    <source>
        <strain evidence="5 6">DSM 45043</strain>
    </source>
</reference>
<dbReference type="PANTHER" id="PTHR33164:SF64">
    <property type="entry name" value="TRANSCRIPTIONAL REGULATOR SLYA"/>
    <property type="match status" value="1"/>
</dbReference>
<feature type="domain" description="HTH marR-type" evidence="4">
    <location>
        <begin position="5"/>
        <end position="144"/>
    </location>
</feature>
<dbReference type="Pfam" id="PF01047">
    <property type="entry name" value="MarR"/>
    <property type="match status" value="1"/>
</dbReference>
<keyword evidence="1" id="KW-0805">Transcription regulation</keyword>
<dbReference type="EMBL" id="VFPO01000001">
    <property type="protein sequence ID" value="TQM68064.1"/>
    <property type="molecule type" value="Genomic_DNA"/>
</dbReference>
<proteinExistence type="predicted"/>
<dbReference type="InterPro" id="IPR000835">
    <property type="entry name" value="HTH_MarR-typ"/>
</dbReference>
<dbReference type="PROSITE" id="PS50995">
    <property type="entry name" value="HTH_MARR_2"/>
    <property type="match status" value="1"/>
</dbReference>
<dbReference type="Gene3D" id="1.10.10.10">
    <property type="entry name" value="Winged helix-like DNA-binding domain superfamily/Winged helix DNA-binding domain"/>
    <property type="match status" value="2"/>
</dbReference>
<evidence type="ECO:0000256" key="1">
    <source>
        <dbReference type="ARBA" id="ARBA00023015"/>
    </source>
</evidence>
<evidence type="ECO:0000256" key="3">
    <source>
        <dbReference type="ARBA" id="ARBA00023163"/>
    </source>
</evidence>
<comment type="caution">
    <text evidence="5">The sequence shown here is derived from an EMBL/GenBank/DDBJ whole genome shotgun (WGS) entry which is preliminary data.</text>
</comment>
<sequence length="296" mass="31944">MTPDGTATGRLLWQVTTRWRAAVDRAVAPLGLTHAQYVLLGSLYGLSRSGARPSQRELADFAGLEPIYVSKLVRALESAGMLVRSEHPADPRAFQLDLTEKGTAVIREAVTVVHALQDELTAPIGGSAGVRNRELVRTLQALLDSSDGSEDMTGTPVLTGQDISEAHGAVRKLHERILHGSGTTSNEQITLRVIAVRGPWSSRTALRDHLAGQRQLGLDEPAADRLLDDLRRRGLITADAPVTLTAQGEELHSRLAAKVQGTAAQLYDGLSPEDLAVAQRVLTQIKERADDLSREL</sequence>
<keyword evidence="6" id="KW-1185">Reference proteome</keyword>
<evidence type="ECO:0000256" key="2">
    <source>
        <dbReference type="ARBA" id="ARBA00023125"/>
    </source>
</evidence>
<dbReference type="PANTHER" id="PTHR33164">
    <property type="entry name" value="TRANSCRIPTIONAL REGULATOR, MARR FAMILY"/>
    <property type="match status" value="1"/>
</dbReference>
<dbReference type="GO" id="GO:0006950">
    <property type="term" value="P:response to stress"/>
    <property type="evidence" value="ECO:0007669"/>
    <property type="project" value="TreeGrafter"/>
</dbReference>
<dbReference type="AlphaFoldDB" id="A0A543IBW0"/>
<dbReference type="GO" id="GO:0003677">
    <property type="term" value="F:DNA binding"/>
    <property type="evidence" value="ECO:0007669"/>
    <property type="project" value="UniProtKB-KW"/>
</dbReference>
<evidence type="ECO:0000259" key="4">
    <source>
        <dbReference type="PROSITE" id="PS50995"/>
    </source>
</evidence>
<dbReference type="GO" id="GO:0003700">
    <property type="term" value="F:DNA-binding transcription factor activity"/>
    <property type="evidence" value="ECO:0007669"/>
    <property type="project" value="InterPro"/>
</dbReference>
<dbReference type="InterPro" id="IPR036388">
    <property type="entry name" value="WH-like_DNA-bd_sf"/>
</dbReference>
<dbReference type="SMART" id="SM00347">
    <property type="entry name" value="HTH_MARR"/>
    <property type="match status" value="2"/>
</dbReference>
<dbReference type="InterPro" id="IPR036390">
    <property type="entry name" value="WH_DNA-bd_sf"/>
</dbReference>
<evidence type="ECO:0000313" key="6">
    <source>
        <dbReference type="Proteomes" id="UP000316706"/>
    </source>
</evidence>
<evidence type="ECO:0000313" key="5">
    <source>
        <dbReference type="EMBL" id="TQM68064.1"/>
    </source>
</evidence>